<dbReference type="AlphaFoldDB" id="B1WXK9"/>
<feature type="binding site" evidence="14">
    <location>
        <position position="136"/>
    </location>
    <ligand>
        <name>D-threo-isocitrate</name>
        <dbReference type="ChEBI" id="CHEBI:15562"/>
    </ligand>
</feature>
<accession>B1WXK9</accession>
<dbReference type="STRING" id="43989.cce_3202"/>
<dbReference type="eggNOG" id="COG0538">
    <property type="taxonomic scope" value="Bacteria"/>
</dbReference>
<evidence type="ECO:0000256" key="4">
    <source>
        <dbReference type="ARBA" id="ARBA00013013"/>
    </source>
</evidence>
<comment type="similarity">
    <text evidence="2">Belongs to the isocitrate and isopropylmalate dehydrogenases family.</text>
</comment>
<keyword evidence="10 15" id="KW-0521">NADP</keyword>
<evidence type="ECO:0000256" key="7">
    <source>
        <dbReference type="ARBA" id="ARBA00022532"/>
    </source>
</evidence>
<feature type="binding site" evidence="15">
    <location>
        <position position="428"/>
    </location>
    <ligand>
        <name>NADP(+)</name>
        <dbReference type="ChEBI" id="CHEBI:58349"/>
    </ligand>
</feature>
<feature type="binding site" evidence="15">
    <location>
        <position position="467"/>
    </location>
    <ligand>
        <name>NADP(+)</name>
        <dbReference type="ChEBI" id="CHEBI:58349"/>
    </ligand>
</feature>
<feature type="binding site" evidence="14">
    <location>
        <position position="150"/>
    </location>
    <ligand>
        <name>D-threo-isocitrate</name>
        <dbReference type="ChEBI" id="CHEBI:15562"/>
    </ligand>
</feature>
<reference evidence="21 22" key="1">
    <citation type="journal article" date="2008" name="Proc. Natl. Acad. Sci. U.S.A.">
        <title>The genome of Cyanothece 51142, a unicellular diazotrophic cyanobacterium important in the marine nitrogen cycle.</title>
        <authorList>
            <person name="Welsh E.A."/>
            <person name="Liberton M."/>
            <person name="Stoeckel J."/>
            <person name="Loh T."/>
            <person name="Elvitigala T."/>
            <person name="Wang C."/>
            <person name="Wollam A."/>
            <person name="Fulton R.S."/>
            <person name="Clifton S.W."/>
            <person name="Jacobs J.M."/>
            <person name="Aurora R."/>
            <person name="Ghosh B.K."/>
            <person name="Sherman L.A."/>
            <person name="Smith R.D."/>
            <person name="Wilson R.K."/>
            <person name="Pakrasi H.B."/>
        </authorList>
    </citation>
    <scope>NUCLEOTIDE SEQUENCE [LARGE SCALE GENOMIC DNA]</scope>
    <source>
        <strain evidence="22">ATCC 51142 / BH68</strain>
    </source>
</reference>
<dbReference type="EC" id="1.1.1.42" evidence="4 19"/>
<feature type="binding site" evidence="15">
    <location>
        <position position="471"/>
    </location>
    <ligand>
        <name>NADP(+)</name>
        <dbReference type="ChEBI" id="CHEBI:58349"/>
    </ligand>
</feature>
<dbReference type="GO" id="GO:0051287">
    <property type="term" value="F:NAD binding"/>
    <property type="evidence" value="ECO:0007669"/>
    <property type="project" value="InterPro"/>
</dbReference>
<feature type="site" description="Critical for catalysis" evidence="17">
    <location>
        <position position="258"/>
    </location>
</feature>
<feature type="site" description="Critical for catalysis" evidence="17">
    <location>
        <position position="181"/>
    </location>
</feature>
<dbReference type="NCBIfam" id="NF005425">
    <property type="entry name" value="PRK07006.1"/>
    <property type="match status" value="1"/>
</dbReference>
<feature type="binding site" evidence="14">
    <location>
        <position position="140"/>
    </location>
    <ligand>
        <name>D-threo-isocitrate</name>
        <dbReference type="ChEBI" id="CHEBI:15562"/>
    </ligand>
</feature>
<feature type="binding site" evidence="15">
    <location>
        <position position="125"/>
    </location>
    <ligand>
        <name>NADP(+)</name>
        <dbReference type="ChEBI" id="CHEBI:58349"/>
    </ligand>
</feature>
<dbReference type="SUPFAM" id="SSF53659">
    <property type="entry name" value="Isocitrate/Isopropylmalate dehydrogenase-like"/>
    <property type="match status" value="1"/>
</dbReference>
<dbReference type="SMART" id="SM01329">
    <property type="entry name" value="Iso_dh"/>
    <property type="match status" value="1"/>
</dbReference>
<evidence type="ECO:0000256" key="5">
    <source>
        <dbReference type="ARBA" id="ARBA00019562"/>
    </source>
</evidence>
<name>B1WXK9_CROS5</name>
<keyword evidence="11" id="KW-0560">Oxidoreductase</keyword>
<evidence type="ECO:0000259" key="20">
    <source>
        <dbReference type="SMART" id="SM01329"/>
    </source>
</evidence>
<keyword evidence="9 16" id="KW-0460">Magnesium</keyword>
<protein>
    <recommendedName>
        <fullName evidence="5 19">Isocitrate dehydrogenase [NADP]</fullName>
        <ecNumber evidence="4 19">1.1.1.42</ecNumber>
    </recommendedName>
</protein>
<evidence type="ECO:0000256" key="6">
    <source>
        <dbReference type="ARBA" id="ARBA00022435"/>
    </source>
</evidence>
<comment type="cofactor">
    <cofactor evidence="16">
        <name>Mg(2+)</name>
        <dbReference type="ChEBI" id="CHEBI:18420"/>
    </cofactor>
    <cofactor evidence="16">
        <name>Mn(2+)</name>
        <dbReference type="ChEBI" id="CHEBI:29035"/>
    </cofactor>
    <text evidence="16">Binds 1 Mg(2+) or Mn(2+) ion per subunit.</text>
</comment>
<dbReference type="Proteomes" id="UP000001203">
    <property type="component" value="Chromosome circular"/>
</dbReference>
<sequence length="496" mass="54936">MGELNRLGSVIKKQPLIIDHFMYEKLTPPTTGSKITFKDGKPIVPNDPIVPFIRGDGTGVDIWPATEKVIDAAVKTAYGDSKKINWFKVYAGDEACDKYGTYQYLPEDTLTAIREYGIAIKGPLTTPVGGGIRSLNVALRQIFELYACVRPCRYYPGTPSPHKSPEKLDVIVYRENTEDIYLGIEWKEGTELAQKLINYLNNELIPATPEHGKKQIRLDSGIGVKPISKTGSQRLVRRAIEHALRLPKAKQMVTLVHKGNIMKYTEGSFRDWGYELATSEFREVCVTERESWILSNKEGNADISIEDNARKVEPGYDGLTLDKKEEICGEVKGVLDAIWDSHGDGKWKDKIMVNDRIADSIFQQIQTRPDEYSILATMNLNGDYLSDAAAAVVGGLGMGPGANIGDTCAIFEATHGTAPKHAGLDRINPGSVILSGVMMLEYMGWKEAAELIKKGIGNAIANRQVTYDLARLMEPKVDPPLKCSEFAQAIIDHFND</sequence>
<comment type="subunit">
    <text evidence="3">Homodimer.</text>
</comment>
<feature type="binding site" evidence="16">
    <location>
        <position position="383"/>
    </location>
    <ligand>
        <name>Mg(2+)</name>
        <dbReference type="ChEBI" id="CHEBI:18420"/>
    </ligand>
</feature>
<dbReference type="Pfam" id="PF00180">
    <property type="entry name" value="Iso_dh"/>
    <property type="match status" value="2"/>
</dbReference>
<dbReference type="GO" id="GO:0000287">
    <property type="term" value="F:magnesium ion binding"/>
    <property type="evidence" value="ECO:0007669"/>
    <property type="project" value="InterPro"/>
</dbReference>
<organism evidence="21 22">
    <name type="scientific">Crocosphaera subtropica (strain ATCC 51142 / BH68)</name>
    <name type="common">Cyanothece sp. (strain ATCC 51142)</name>
    <dbReference type="NCBI Taxonomy" id="43989"/>
    <lineage>
        <taxon>Bacteria</taxon>
        <taxon>Bacillati</taxon>
        <taxon>Cyanobacteriota</taxon>
        <taxon>Cyanophyceae</taxon>
        <taxon>Oscillatoriophycideae</taxon>
        <taxon>Chroococcales</taxon>
        <taxon>Aphanothecaceae</taxon>
        <taxon>Crocosphaera</taxon>
        <taxon>Crocosphaera subtropica</taxon>
    </lineage>
</organism>
<evidence type="ECO:0000256" key="12">
    <source>
        <dbReference type="ARBA" id="ARBA00023211"/>
    </source>
</evidence>
<evidence type="ECO:0000256" key="2">
    <source>
        <dbReference type="ARBA" id="ARBA00007769"/>
    </source>
</evidence>
<gene>
    <name evidence="21" type="primary">icd</name>
    <name evidence="21" type="ordered locus">cce_3202</name>
</gene>
<dbReference type="EMBL" id="CP000806">
    <property type="protein sequence ID" value="ACB52550.1"/>
    <property type="molecule type" value="Genomic_DNA"/>
</dbReference>
<keyword evidence="7 19" id="KW-0816">Tricarboxylic acid cycle</keyword>
<evidence type="ECO:0000256" key="13">
    <source>
        <dbReference type="ARBA" id="ARBA00023554"/>
    </source>
</evidence>
<evidence type="ECO:0000256" key="15">
    <source>
        <dbReference type="PIRSR" id="PIRSR604439-2"/>
    </source>
</evidence>
<dbReference type="NCBIfam" id="TIGR00183">
    <property type="entry name" value="prok_nadp_idh"/>
    <property type="match status" value="1"/>
</dbReference>
<evidence type="ECO:0000313" key="21">
    <source>
        <dbReference type="EMBL" id="ACB52550.1"/>
    </source>
</evidence>
<feature type="domain" description="Isopropylmalate dehydrogenase-like" evidence="20">
    <location>
        <begin position="49"/>
        <end position="490"/>
    </location>
</feature>
<feature type="modified residue" description="Phosphoserine" evidence="18">
    <location>
        <position position="134"/>
    </location>
</feature>
<evidence type="ECO:0000256" key="17">
    <source>
        <dbReference type="PIRSR" id="PIRSR604439-4"/>
    </source>
</evidence>
<dbReference type="PANTHER" id="PTHR43504:SF1">
    <property type="entry name" value="ISOCITRATE DEHYDROGENASE [NADP]"/>
    <property type="match status" value="1"/>
</dbReference>
<dbReference type="GO" id="GO:0006097">
    <property type="term" value="P:glyoxylate cycle"/>
    <property type="evidence" value="ECO:0007669"/>
    <property type="project" value="UniProtKB-KW"/>
</dbReference>
<evidence type="ECO:0000256" key="14">
    <source>
        <dbReference type="PIRSR" id="PIRSR604439-1"/>
    </source>
</evidence>
<dbReference type="HOGENOM" id="CLU_031953_7_1_3"/>
<dbReference type="GO" id="GO:0006099">
    <property type="term" value="P:tricarboxylic acid cycle"/>
    <property type="evidence" value="ECO:0007669"/>
    <property type="project" value="UniProtKB-UniRule"/>
</dbReference>
<keyword evidence="22" id="KW-1185">Reference proteome</keyword>
<keyword evidence="6 19" id="KW-0329">Glyoxylate bypass</keyword>
<evidence type="ECO:0000256" key="9">
    <source>
        <dbReference type="ARBA" id="ARBA00022842"/>
    </source>
</evidence>
<keyword evidence="8 19" id="KW-0479">Metal-binding</keyword>
<dbReference type="GO" id="GO:0004450">
    <property type="term" value="F:isocitrate dehydrogenase (NADP+) activity"/>
    <property type="evidence" value="ECO:0007669"/>
    <property type="project" value="UniProtKB-UniRule"/>
</dbReference>
<dbReference type="PANTHER" id="PTHR43504">
    <property type="entry name" value="ISOCITRATE DEHYDROGENASE [NADP]"/>
    <property type="match status" value="1"/>
</dbReference>
<dbReference type="InterPro" id="IPR004439">
    <property type="entry name" value="Isocitrate_DH_NADP_dimer_prok"/>
</dbReference>
<dbReference type="InterPro" id="IPR019818">
    <property type="entry name" value="IsoCit/isopropylmalate_DH_CS"/>
</dbReference>
<evidence type="ECO:0000256" key="1">
    <source>
        <dbReference type="ARBA" id="ARBA00001936"/>
    </source>
</evidence>
<evidence type="ECO:0000256" key="18">
    <source>
        <dbReference type="PIRSR" id="PIRSR604439-5"/>
    </source>
</evidence>
<proteinExistence type="inferred from homology"/>
<dbReference type="Gene3D" id="3.40.718.10">
    <property type="entry name" value="Isopropylmalate Dehydrogenase"/>
    <property type="match status" value="2"/>
</dbReference>
<comment type="catalytic activity">
    <reaction evidence="13">
        <text>D-threo-isocitrate + NADP(+) = 2-oxoglutarate + CO2 + NADPH</text>
        <dbReference type="Rhea" id="RHEA:19629"/>
        <dbReference type="ChEBI" id="CHEBI:15562"/>
        <dbReference type="ChEBI" id="CHEBI:16526"/>
        <dbReference type="ChEBI" id="CHEBI:16810"/>
        <dbReference type="ChEBI" id="CHEBI:57783"/>
        <dbReference type="ChEBI" id="CHEBI:58349"/>
        <dbReference type="EC" id="1.1.1.42"/>
    </reaction>
</comment>
<comment type="cofactor">
    <cofactor evidence="1">
        <name>Mn(2+)</name>
        <dbReference type="ChEBI" id="CHEBI:29035"/>
    </cofactor>
</comment>
<dbReference type="NCBIfam" id="NF005610">
    <property type="entry name" value="PRK07362.1"/>
    <property type="match status" value="1"/>
</dbReference>
<evidence type="ECO:0000256" key="3">
    <source>
        <dbReference type="ARBA" id="ARBA00011738"/>
    </source>
</evidence>
<dbReference type="InterPro" id="IPR024084">
    <property type="entry name" value="IsoPropMal-DH-like_dom"/>
</dbReference>
<evidence type="ECO:0000256" key="8">
    <source>
        <dbReference type="ARBA" id="ARBA00022723"/>
    </source>
</evidence>
<evidence type="ECO:0000256" key="19">
    <source>
        <dbReference type="RuleBase" id="RU004446"/>
    </source>
</evidence>
<feature type="modified residue" description="N6-acetyllysine" evidence="18">
    <location>
        <position position="163"/>
    </location>
</feature>
<dbReference type="KEGG" id="cyt:cce_3202"/>
<evidence type="ECO:0000256" key="11">
    <source>
        <dbReference type="ARBA" id="ARBA00023002"/>
    </source>
</evidence>
<feature type="binding site" evidence="14">
    <location>
        <position position="134"/>
    </location>
    <ligand>
        <name>D-threo-isocitrate</name>
        <dbReference type="ChEBI" id="CHEBI:15562"/>
    </ligand>
</feature>
<keyword evidence="12 16" id="KW-0464">Manganese</keyword>
<evidence type="ECO:0000256" key="10">
    <source>
        <dbReference type="ARBA" id="ARBA00022857"/>
    </source>
</evidence>
<feature type="binding site" evidence="14">
    <location>
        <position position="174"/>
    </location>
    <ligand>
        <name>D-threo-isocitrate</name>
        <dbReference type="ChEBI" id="CHEBI:15562"/>
    </ligand>
</feature>
<evidence type="ECO:0000256" key="16">
    <source>
        <dbReference type="PIRSR" id="PIRSR604439-3"/>
    </source>
</evidence>
<feature type="modified residue" description="N6-succinyllysine" evidence="18">
    <location>
        <position position="121"/>
    </location>
</feature>
<evidence type="ECO:0000313" key="22">
    <source>
        <dbReference type="Proteomes" id="UP000001203"/>
    </source>
</evidence>
<dbReference type="PROSITE" id="PS00470">
    <property type="entry name" value="IDH_IMDH"/>
    <property type="match status" value="1"/>
</dbReference>